<reference evidence="1 2" key="1">
    <citation type="journal article" date="2024" name="Ann. Entomol. Soc. Am.">
        <title>Genomic analyses of the southern and eastern yellowjacket wasps (Hymenoptera: Vespidae) reveal evolutionary signatures of social life.</title>
        <authorList>
            <person name="Catto M.A."/>
            <person name="Caine P.B."/>
            <person name="Orr S.E."/>
            <person name="Hunt B.G."/>
            <person name="Goodisman M.A.D."/>
        </authorList>
    </citation>
    <scope>NUCLEOTIDE SEQUENCE [LARGE SCALE GENOMIC DNA]</scope>
    <source>
        <strain evidence="1">232</strain>
        <tissue evidence="1">Head and thorax</tissue>
    </source>
</reference>
<organism evidence="1 2">
    <name type="scientific">Vespula maculifrons</name>
    <name type="common">Eastern yellow jacket</name>
    <name type="synonym">Wasp</name>
    <dbReference type="NCBI Taxonomy" id="7453"/>
    <lineage>
        <taxon>Eukaryota</taxon>
        <taxon>Metazoa</taxon>
        <taxon>Ecdysozoa</taxon>
        <taxon>Arthropoda</taxon>
        <taxon>Hexapoda</taxon>
        <taxon>Insecta</taxon>
        <taxon>Pterygota</taxon>
        <taxon>Neoptera</taxon>
        <taxon>Endopterygota</taxon>
        <taxon>Hymenoptera</taxon>
        <taxon>Apocrita</taxon>
        <taxon>Aculeata</taxon>
        <taxon>Vespoidea</taxon>
        <taxon>Vespidae</taxon>
        <taxon>Vespinae</taxon>
        <taxon>Vespula</taxon>
    </lineage>
</organism>
<proteinExistence type="predicted"/>
<dbReference type="AlphaFoldDB" id="A0ABD2CI67"/>
<name>A0ABD2CI67_VESMC</name>
<sequence length="137" mass="15676">MYSKRTFIPAVISQRKRIKKLFSTKVVCLDARIFCLRSIMGVFFLKTFDRSSTSKKDKRGQGLCASISYIMCSRTLYGNGITRLRAYWAWCIVQNGFGHDYKSVSHFCSLARRVVEAVEHCGHSPTISKYPEGTMDQ</sequence>
<dbReference type="EMBL" id="JAYRBN010000050">
    <property type="protein sequence ID" value="KAL2744777.1"/>
    <property type="molecule type" value="Genomic_DNA"/>
</dbReference>
<protein>
    <submittedName>
        <fullName evidence="1">Uncharacterized protein</fullName>
    </submittedName>
</protein>
<accession>A0ABD2CI67</accession>
<evidence type="ECO:0000313" key="2">
    <source>
        <dbReference type="Proteomes" id="UP001607303"/>
    </source>
</evidence>
<dbReference type="Proteomes" id="UP001607303">
    <property type="component" value="Unassembled WGS sequence"/>
</dbReference>
<comment type="caution">
    <text evidence="1">The sequence shown here is derived from an EMBL/GenBank/DDBJ whole genome shotgun (WGS) entry which is preliminary data.</text>
</comment>
<keyword evidence="2" id="KW-1185">Reference proteome</keyword>
<evidence type="ECO:0000313" key="1">
    <source>
        <dbReference type="EMBL" id="KAL2744777.1"/>
    </source>
</evidence>
<gene>
    <name evidence="1" type="ORF">V1477_007319</name>
</gene>